<proteinExistence type="predicted"/>
<evidence type="ECO:0000313" key="3">
    <source>
        <dbReference type="EMBL" id="VXD08203.1"/>
    </source>
</evidence>
<dbReference type="Proteomes" id="UP000251241">
    <property type="component" value="Unassembled WGS sequence"/>
</dbReference>
<dbReference type="AlphaFoldDB" id="A0A2X2JGN9"/>
<feature type="transmembrane region" description="Helical" evidence="1">
    <location>
        <begin position="7"/>
        <end position="26"/>
    </location>
</feature>
<dbReference type="EMBL" id="CABWMV010000028">
    <property type="protein sequence ID" value="VXD08203.1"/>
    <property type="molecule type" value="Genomic_DNA"/>
</dbReference>
<keyword evidence="1" id="KW-0812">Transmembrane</keyword>
<sequence length="97" mass="10947">MKNKLRFILPRLIVLTAIAGLATLIIGTIFKLLLFGTILFGIGSFAAARMRRRDRQAFKMDRAPVYPNVHRHYNTVVAIVPLQGQKRAKKATIVPVY</sequence>
<protein>
    <submittedName>
        <fullName evidence="2">Uncharacterized protein</fullName>
    </submittedName>
</protein>
<keyword evidence="1" id="KW-0472">Membrane</keyword>
<organism evidence="2 4">
    <name type="scientific">Sphingobacterium multivorum</name>
    <dbReference type="NCBI Taxonomy" id="28454"/>
    <lineage>
        <taxon>Bacteria</taxon>
        <taxon>Pseudomonadati</taxon>
        <taxon>Bacteroidota</taxon>
        <taxon>Sphingobacteriia</taxon>
        <taxon>Sphingobacteriales</taxon>
        <taxon>Sphingobacteriaceae</taxon>
        <taxon>Sphingobacterium</taxon>
    </lineage>
</organism>
<reference evidence="2 4" key="1">
    <citation type="submission" date="2018-06" db="EMBL/GenBank/DDBJ databases">
        <authorList>
            <consortium name="Pathogen Informatics"/>
            <person name="Doyle S."/>
        </authorList>
    </citation>
    <scope>NUCLEOTIDE SEQUENCE [LARGE SCALE GENOMIC DNA]</scope>
    <source>
        <strain evidence="2 4">NCTC11343</strain>
    </source>
</reference>
<reference evidence="3 5" key="2">
    <citation type="submission" date="2019-10" db="EMBL/GenBank/DDBJ databases">
        <authorList>
            <person name="Karimi E."/>
        </authorList>
    </citation>
    <scope>NUCLEOTIDE SEQUENCE [LARGE SCALE GENOMIC DNA]</scope>
    <source>
        <strain evidence="3">Sphingobacterium sp. 8BC</strain>
    </source>
</reference>
<gene>
    <name evidence="2" type="ORF">NCTC11343_04854</name>
    <name evidence="3" type="ORF">SPHINGO8BC_90353</name>
</gene>
<evidence type="ECO:0000313" key="2">
    <source>
        <dbReference type="EMBL" id="SPZ92914.1"/>
    </source>
</evidence>
<accession>A0A2X2JGN9</accession>
<dbReference type="RefSeq" id="WP_070567901.1">
    <property type="nucleotide sequence ID" value="NZ_CP068089.1"/>
</dbReference>
<accession>A0A654DRU6</accession>
<feature type="transmembrane region" description="Helical" evidence="1">
    <location>
        <begin position="32"/>
        <end position="50"/>
    </location>
</feature>
<evidence type="ECO:0000313" key="5">
    <source>
        <dbReference type="Proteomes" id="UP000432350"/>
    </source>
</evidence>
<keyword evidence="1" id="KW-1133">Transmembrane helix</keyword>
<evidence type="ECO:0000313" key="4">
    <source>
        <dbReference type="Proteomes" id="UP000251241"/>
    </source>
</evidence>
<name>A0A2X2JGN9_SPHMU</name>
<evidence type="ECO:0000256" key="1">
    <source>
        <dbReference type="SAM" id="Phobius"/>
    </source>
</evidence>
<dbReference type="Proteomes" id="UP000432350">
    <property type="component" value="Unassembled WGS sequence"/>
</dbReference>
<dbReference type="EMBL" id="UAUU01000011">
    <property type="protein sequence ID" value="SPZ92914.1"/>
    <property type="molecule type" value="Genomic_DNA"/>
</dbReference>
<dbReference type="GeneID" id="97179736"/>